<keyword evidence="3" id="KW-1185">Reference proteome</keyword>
<dbReference type="EMBL" id="JAMDGS010000001">
    <property type="protein sequence ID" value="MDD1122992.1"/>
    <property type="molecule type" value="Genomic_DNA"/>
</dbReference>
<dbReference type="InterPro" id="IPR029039">
    <property type="entry name" value="Flavoprotein-like_sf"/>
</dbReference>
<keyword evidence="1" id="KW-0812">Transmembrane</keyword>
<accession>A0ABT5PGI5</accession>
<reference evidence="2" key="1">
    <citation type="submission" date="2022-05" db="EMBL/GenBank/DDBJ databases">
        <title>Novel Pseudomonas spp. Isolated from a Rainbow Trout Aquaculture Facility.</title>
        <authorList>
            <person name="Testerman T."/>
            <person name="Graf J."/>
        </authorList>
    </citation>
    <scope>NUCLEOTIDE SEQUENCE</scope>
    <source>
        <strain evidence="2">ID386</strain>
    </source>
</reference>
<evidence type="ECO:0000313" key="3">
    <source>
        <dbReference type="Proteomes" id="UP001150531"/>
    </source>
</evidence>
<dbReference type="RefSeq" id="WP_273898596.1">
    <property type="nucleotide sequence ID" value="NZ_JAMDGS010000001.1"/>
</dbReference>
<gene>
    <name evidence="2" type="ORF">M5G18_00170</name>
</gene>
<protein>
    <submittedName>
        <fullName evidence="2">Dialkylresorcinol condensing enzyme</fullName>
    </submittedName>
</protein>
<sequence length="301" mass="33946">MKQIAESFIRPIIDSHSVTVDVEELKPITPYPFPWPFGQFIDQFPEAVSLVAPALHPFQFDQSKKYDLIILAYTVWFLSPSPPITAFLKSGEGKTVLNGTPVITLIACRNMWLEAQEQVKQLIGQANAHVLDNVVLTDRGSFLKTLVTTPRWMLTGKRNAFLGIFPRAGIHNNEIVATQRFGKALLFSLLYGDMQKREPVLTGLKAATVDQRLIGSEKIARRSFLIWGKLFRTLGPQGHLLRKLAAIAYGLFLIVVIATVVPLTMIIRVLLRPWRKQAIEKELQYFEGPSGSNDDRMEEFS</sequence>
<dbReference type="SUPFAM" id="SSF52218">
    <property type="entry name" value="Flavoproteins"/>
    <property type="match status" value="1"/>
</dbReference>
<organism evidence="2 3">
    <name type="scientific">Pseudomonas aphyarum</name>
    <dbReference type="NCBI Taxonomy" id="2942629"/>
    <lineage>
        <taxon>Bacteria</taxon>
        <taxon>Pseudomonadati</taxon>
        <taxon>Pseudomonadota</taxon>
        <taxon>Gammaproteobacteria</taxon>
        <taxon>Pseudomonadales</taxon>
        <taxon>Pseudomonadaceae</taxon>
        <taxon>Pseudomonas</taxon>
    </lineage>
</organism>
<keyword evidence="1" id="KW-1133">Transmembrane helix</keyword>
<evidence type="ECO:0000313" key="2">
    <source>
        <dbReference type="EMBL" id="MDD1122992.1"/>
    </source>
</evidence>
<comment type="caution">
    <text evidence="2">The sequence shown here is derived from an EMBL/GenBank/DDBJ whole genome shotgun (WGS) entry which is preliminary data.</text>
</comment>
<name>A0ABT5PGI5_9PSED</name>
<keyword evidence="1" id="KW-0472">Membrane</keyword>
<dbReference type="Proteomes" id="UP001150531">
    <property type="component" value="Unassembled WGS sequence"/>
</dbReference>
<evidence type="ECO:0000256" key="1">
    <source>
        <dbReference type="SAM" id="Phobius"/>
    </source>
</evidence>
<dbReference type="Gene3D" id="3.40.50.360">
    <property type="match status" value="1"/>
</dbReference>
<proteinExistence type="predicted"/>
<feature type="transmembrane region" description="Helical" evidence="1">
    <location>
        <begin position="246"/>
        <end position="271"/>
    </location>
</feature>